<dbReference type="Gene3D" id="3.40.50.300">
    <property type="entry name" value="P-loop containing nucleotide triphosphate hydrolases"/>
    <property type="match status" value="1"/>
</dbReference>
<dbReference type="SUPFAM" id="SSF52540">
    <property type="entry name" value="P-loop containing nucleoside triphosphate hydrolases"/>
    <property type="match status" value="1"/>
</dbReference>
<name>A0A8H6X374_9AGAR</name>
<dbReference type="InterPro" id="IPR019734">
    <property type="entry name" value="TPR_rpt"/>
</dbReference>
<dbReference type="Pfam" id="PF25000">
    <property type="entry name" value="DUF7779"/>
    <property type="match status" value="1"/>
</dbReference>
<dbReference type="PANTHER" id="PTHR46082">
    <property type="entry name" value="ATP/GTP-BINDING PROTEIN-RELATED"/>
    <property type="match status" value="1"/>
</dbReference>
<reference evidence="3" key="1">
    <citation type="submission" date="2020-05" db="EMBL/GenBank/DDBJ databases">
        <title>Mycena genomes resolve the evolution of fungal bioluminescence.</title>
        <authorList>
            <person name="Tsai I.J."/>
        </authorList>
    </citation>
    <scope>NUCLEOTIDE SEQUENCE</scope>
    <source>
        <strain evidence="3">160909Yilan</strain>
    </source>
</reference>
<evidence type="ECO:0000259" key="2">
    <source>
        <dbReference type="Pfam" id="PF25000"/>
    </source>
</evidence>
<feature type="compositionally biased region" description="Gly residues" evidence="1">
    <location>
        <begin position="55"/>
        <end position="75"/>
    </location>
</feature>
<dbReference type="PRINTS" id="PR00381">
    <property type="entry name" value="KINESINLIGHT"/>
</dbReference>
<comment type="caution">
    <text evidence="3">The sequence shown here is derived from an EMBL/GenBank/DDBJ whole genome shotgun (WGS) entry which is preliminary data.</text>
</comment>
<feature type="compositionally biased region" description="Polar residues" evidence="1">
    <location>
        <begin position="1"/>
        <end position="25"/>
    </location>
</feature>
<evidence type="ECO:0000256" key="1">
    <source>
        <dbReference type="SAM" id="MobiDB-lite"/>
    </source>
</evidence>
<protein>
    <submittedName>
        <fullName evidence="3">FabD/lysophospholipase-like protein</fullName>
    </submittedName>
</protein>
<evidence type="ECO:0000313" key="4">
    <source>
        <dbReference type="Proteomes" id="UP000623467"/>
    </source>
</evidence>
<dbReference type="InterPro" id="IPR011990">
    <property type="entry name" value="TPR-like_helical_dom_sf"/>
</dbReference>
<accession>A0A8H6X374</accession>
<dbReference type="Pfam" id="PF13424">
    <property type="entry name" value="TPR_12"/>
    <property type="match status" value="2"/>
</dbReference>
<dbReference type="Proteomes" id="UP000623467">
    <property type="component" value="Unassembled WGS sequence"/>
</dbReference>
<dbReference type="InterPro" id="IPR053137">
    <property type="entry name" value="NLR-like"/>
</dbReference>
<dbReference type="Gene3D" id="1.25.40.10">
    <property type="entry name" value="Tetratricopeptide repeat domain"/>
    <property type="match status" value="2"/>
</dbReference>
<dbReference type="Pfam" id="PF13374">
    <property type="entry name" value="TPR_10"/>
    <property type="match status" value="4"/>
</dbReference>
<dbReference type="SMART" id="SM00028">
    <property type="entry name" value="TPR"/>
    <property type="match status" value="6"/>
</dbReference>
<dbReference type="AlphaFoldDB" id="A0A8H6X374"/>
<dbReference type="EMBL" id="JACAZH010000053">
    <property type="protein sequence ID" value="KAF7333600.1"/>
    <property type="molecule type" value="Genomic_DNA"/>
</dbReference>
<organism evidence="3 4">
    <name type="scientific">Mycena sanguinolenta</name>
    <dbReference type="NCBI Taxonomy" id="230812"/>
    <lineage>
        <taxon>Eukaryota</taxon>
        <taxon>Fungi</taxon>
        <taxon>Dikarya</taxon>
        <taxon>Basidiomycota</taxon>
        <taxon>Agaricomycotina</taxon>
        <taxon>Agaricomycetes</taxon>
        <taxon>Agaricomycetidae</taxon>
        <taxon>Agaricales</taxon>
        <taxon>Marasmiineae</taxon>
        <taxon>Mycenaceae</taxon>
        <taxon>Mycena</taxon>
    </lineage>
</organism>
<dbReference type="SUPFAM" id="SSF48452">
    <property type="entry name" value="TPR-like"/>
    <property type="match status" value="2"/>
</dbReference>
<evidence type="ECO:0000313" key="3">
    <source>
        <dbReference type="EMBL" id="KAF7333600.1"/>
    </source>
</evidence>
<feature type="region of interest" description="Disordered" evidence="1">
    <location>
        <begin position="1"/>
        <end position="80"/>
    </location>
</feature>
<dbReference type="InterPro" id="IPR027417">
    <property type="entry name" value="P-loop_NTPase"/>
</dbReference>
<gene>
    <name evidence="3" type="ORF">MSAN_02412200</name>
</gene>
<dbReference type="OrthoDB" id="1658288at2759"/>
<dbReference type="InterPro" id="IPR056681">
    <property type="entry name" value="DUF7779"/>
</dbReference>
<proteinExistence type="predicted"/>
<dbReference type="PANTHER" id="PTHR46082:SF6">
    <property type="entry name" value="AAA+ ATPASE DOMAIN-CONTAINING PROTEIN-RELATED"/>
    <property type="match status" value="1"/>
</dbReference>
<feature type="domain" description="DUF7779" evidence="2">
    <location>
        <begin position="354"/>
        <end position="463"/>
    </location>
</feature>
<sequence length="880" mass="99231">MSSTDSPDASASQPSRKSQWNPFRSRSSKSDPKPASVRSAGDNSSHEAVNIHMSGGQGGRGGSGGSQGGGGGTGEGPTLQNHIKTEHLTMNITNTGSAMNTVHTSPAVVQASQAINHCPPPSQIFHGRQAILDSMHRFFAQETGKQKRYVLYGLGGAGKTQIALKFIEGWIKFTDQLFVDASSTNTIETGLTNIAVTNQAGKSSQDELMWLARKHEDWLLFLDNADDPEINLNKFFPKCHHGNIIITTRNYGARIHGAHSEVSNMEKSDAVILLLKSAQCAISATNEKLAAEIVKALWYFPLAIVQAGAFISKSEALDTYLDLFLKNKTELLKKKSTQTYDDYAWAVYTTWEMSLSKLSAPAVMFLQLCSFLHQDDISEDIFARAANYTKNSISQTQSLSNGEMKPEKFLSNFSGPNKNWNSFQFLELTNEIKAYSLISYNLERKSFSIHPLLHSWTQTTISNMEACHSCMDEILWMSITEIPGHDRALSSLRLVSHVDSLMQTIPKLTHNFQRWWYANIYWYAGQYTKAEALLVDEVERCRKCYSDDDPNTLQAMTFLAITYDKLSQFKEAEELHDVVLEKQKQLLGEDHPHTLATMHGLAATYYNLGQFEQAEKLYIVVLEKQKWLLGDDHLHTLTTMCDLALTYDNFGQLKEAEKLYVVVLEKRKKLLGNDHLDTLRTMHNLAITYGKLGQFEEAEKLYVVVLEKRKKLLGDDHPDTLNTMHNLALAYDNLGQFEEAEKLYVVVLEKWKKLLGDDQLNTLSTMHNLAITYDNMGQFEEAEKLYVVALEKQKKLLGEDHPDTLHTMHNLATSYAHLGQFKKAEQLEVVALEKRRKVLGDDHHHTLHTMENLVDTYNNLGRTKEAEKLKAELLAKGRKL</sequence>
<keyword evidence="4" id="KW-1185">Reference proteome</keyword>